<dbReference type="KEGG" id="srm:SRM_02586"/>
<evidence type="ECO:0000313" key="2">
    <source>
        <dbReference type="EMBL" id="CBH25507.1"/>
    </source>
</evidence>
<reference evidence="2 3" key="1">
    <citation type="journal article" date="2010" name="ISME J.">
        <title>Fine-scale evolution: genomic, phenotypic and ecological differentiation in two coexisting Salinibacter ruber strains.</title>
        <authorList>
            <person name="Pena A."/>
            <person name="Teeling H."/>
            <person name="Huerta-Cepas J."/>
            <person name="Santos F."/>
            <person name="Yarza P."/>
            <person name="Brito-Echeverria J."/>
            <person name="Lucio M."/>
            <person name="Schmitt-Kopplin P."/>
            <person name="Meseguer I."/>
            <person name="Schenowitz C."/>
            <person name="Dossat C."/>
            <person name="Barbe V."/>
            <person name="Dopazo J."/>
            <person name="Rossello-Mora R."/>
            <person name="Schuler M."/>
            <person name="Glockner F.O."/>
            <person name="Amann R."/>
            <person name="Gabaldon T."/>
            <person name="Anton J."/>
        </authorList>
    </citation>
    <scope>NUCLEOTIDE SEQUENCE [LARGE SCALE GENOMIC DNA]</scope>
    <source>
        <strain evidence="2 3">M8</strain>
    </source>
</reference>
<name>D5HBV2_SALRM</name>
<gene>
    <name evidence="2" type="ordered locus">SRM_02586</name>
</gene>
<dbReference type="AlphaFoldDB" id="D5HBV2"/>
<proteinExistence type="predicted"/>
<dbReference type="EMBL" id="FP565814">
    <property type="protein sequence ID" value="CBH25507.1"/>
    <property type="molecule type" value="Genomic_DNA"/>
</dbReference>
<reference evidence="3" key="2">
    <citation type="submission" date="2010-04" db="EMBL/GenBank/DDBJ databases">
        <title>Genome sequence of Salinibacter ruber M8.</title>
        <authorList>
            <consortium name="Genoscope"/>
        </authorList>
    </citation>
    <scope>NUCLEOTIDE SEQUENCE [LARGE SCALE GENOMIC DNA]</scope>
    <source>
        <strain evidence="3">M8</strain>
    </source>
</reference>
<organism evidence="2 3">
    <name type="scientific">Salinibacter ruber (strain M8)</name>
    <dbReference type="NCBI Taxonomy" id="761659"/>
    <lineage>
        <taxon>Bacteria</taxon>
        <taxon>Pseudomonadati</taxon>
        <taxon>Rhodothermota</taxon>
        <taxon>Rhodothermia</taxon>
        <taxon>Rhodothermales</taxon>
        <taxon>Salinibacteraceae</taxon>
        <taxon>Salinibacter</taxon>
    </lineage>
</organism>
<feature type="compositionally biased region" description="Basic and acidic residues" evidence="1">
    <location>
        <begin position="130"/>
        <end position="144"/>
    </location>
</feature>
<dbReference type="HOGENOM" id="CLU_1730102_0_0_10"/>
<sequence length="151" mass="17040">MFCGQEPPVEDPNSIFPYKNALVANPLVANPEAPAPGHEWRRTRFDLASKTVSSMNDDHDLDWYRAQWNELVDVLAVEDSDAVVSEVRRLRKQAEALSVQREVLVEAGVENPEKALQMIENMADQLEELYAERDHPELPVKPEEETNGTSG</sequence>
<feature type="region of interest" description="Disordered" evidence="1">
    <location>
        <begin position="130"/>
        <end position="151"/>
    </location>
</feature>
<protein>
    <submittedName>
        <fullName evidence="2">Uncharacterized protein</fullName>
    </submittedName>
</protein>
<evidence type="ECO:0000256" key="1">
    <source>
        <dbReference type="SAM" id="MobiDB-lite"/>
    </source>
</evidence>
<accession>D5HBV2</accession>
<dbReference type="Proteomes" id="UP000000933">
    <property type="component" value="Chromosome"/>
</dbReference>
<evidence type="ECO:0000313" key="3">
    <source>
        <dbReference type="Proteomes" id="UP000000933"/>
    </source>
</evidence>